<keyword evidence="3" id="KW-0813">Transport</keyword>
<dbReference type="RefSeq" id="WP_122185431.1">
    <property type="nucleotide sequence ID" value="NZ_RFFJ01000134.1"/>
</dbReference>
<feature type="transmembrane region" description="Helical" evidence="9">
    <location>
        <begin position="215"/>
        <end position="238"/>
    </location>
</feature>
<feature type="region of interest" description="Disordered" evidence="8">
    <location>
        <begin position="409"/>
        <end position="430"/>
    </location>
</feature>
<dbReference type="InterPro" id="IPR001463">
    <property type="entry name" value="Na/Ala_symport"/>
</dbReference>
<dbReference type="SUPFAM" id="SSF103473">
    <property type="entry name" value="MFS general substrate transporter"/>
    <property type="match status" value="1"/>
</dbReference>
<evidence type="ECO:0000256" key="9">
    <source>
        <dbReference type="SAM" id="Phobius"/>
    </source>
</evidence>
<evidence type="ECO:0000256" key="4">
    <source>
        <dbReference type="ARBA" id="ARBA00022475"/>
    </source>
</evidence>
<evidence type="ECO:0000256" key="1">
    <source>
        <dbReference type="ARBA" id="ARBA00004651"/>
    </source>
</evidence>
<evidence type="ECO:0000256" key="2">
    <source>
        <dbReference type="ARBA" id="ARBA00009261"/>
    </source>
</evidence>
<evidence type="ECO:0000256" key="5">
    <source>
        <dbReference type="ARBA" id="ARBA00022692"/>
    </source>
</evidence>
<gene>
    <name evidence="10" type="ORF">EBN88_20800</name>
</gene>
<accession>A0A3M2LPG1</accession>
<dbReference type="InterPro" id="IPR036259">
    <property type="entry name" value="MFS_trans_sf"/>
</dbReference>
<dbReference type="GO" id="GO:0005886">
    <property type="term" value="C:plasma membrane"/>
    <property type="evidence" value="ECO:0007669"/>
    <property type="project" value="UniProtKB-SubCell"/>
</dbReference>
<protein>
    <submittedName>
        <fullName evidence="10">MFS transporter</fullName>
    </submittedName>
</protein>
<keyword evidence="4" id="KW-1003">Cell membrane</keyword>
<evidence type="ECO:0000256" key="3">
    <source>
        <dbReference type="ARBA" id="ARBA00022448"/>
    </source>
</evidence>
<feature type="transmembrane region" description="Helical" evidence="9">
    <location>
        <begin position="21"/>
        <end position="45"/>
    </location>
</feature>
<feature type="transmembrane region" description="Helical" evidence="9">
    <location>
        <begin position="250"/>
        <end position="274"/>
    </location>
</feature>
<dbReference type="AlphaFoldDB" id="A0A3M2LPG1"/>
<keyword evidence="6 9" id="KW-1133">Transmembrane helix</keyword>
<feature type="transmembrane region" description="Helical" evidence="9">
    <location>
        <begin position="286"/>
        <end position="303"/>
    </location>
</feature>
<feature type="transmembrane region" description="Helical" evidence="9">
    <location>
        <begin position="51"/>
        <end position="72"/>
    </location>
</feature>
<dbReference type="Gene3D" id="1.20.1250.20">
    <property type="entry name" value="MFS general substrate transporter like domains"/>
    <property type="match status" value="1"/>
</dbReference>
<dbReference type="InterPro" id="IPR011701">
    <property type="entry name" value="MFS"/>
</dbReference>
<dbReference type="Pfam" id="PF07690">
    <property type="entry name" value="MFS_1"/>
    <property type="match status" value="1"/>
</dbReference>
<evidence type="ECO:0000256" key="7">
    <source>
        <dbReference type="ARBA" id="ARBA00023136"/>
    </source>
</evidence>
<comment type="similarity">
    <text evidence="2">Belongs to the alanine or glycine:cation symporter (AGCS) (TC 2.A.25) family.</text>
</comment>
<feature type="transmembrane region" description="Helical" evidence="9">
    <location>
        <begin position="309"/>
        <end position="331"/>
    </location>
</feature>
<dbReference type="GO" id="GO:0005283">
    <property type="term" value="F:amino acid:sodium symporter activity"/>
    <property type="evidence" value="ECO:0007669"/>
    <property type="project" value="InterPro"/>
</dbReference>
<dbReference type="Proteomes" id="UP000278673">
    <property type="component" value="Unassembled WGS sequence"/>
</dbReference>
<dbReference type="PRINTS" id="PR00175">
    <property type="entry name" value="NAALASMPORT"/>
</dbReference>
<feature type="transmembrane region" description="Helical" evidence="9">
    <location>
        <begin position="343"/>
        <end position="361"/>
    </location>
</feature>
<comment type="subcellular location">
    <subcellularLocation>
        <location evidence="1">Cell membrane</location>
        <topology evidence="1">Multi-pass membrane protein</topology>
    </subcellularLocation>
</comment>
<organism evidence="10 11">
    <name type="scientific">Streptomyces triticirhizae</name>
    <dbReference type="NCBI Taxonomy" id="2483353"/>
    <lineage>
        <taxon>Bacteria</taxon>
        <taxon>Bacillati</taxon>
        <taxon>Actinomycetota</taxon>
        <taxon>Actinomycetes</taxon>
        <taxon>Kitasatosporales</taxon>
        <taxon>Streptomycetaceae</taxon>
        <taxon>Streptomyces</taxon>
    </lineage>
</organism>
<name>A0A3M2LPG1_9ACTN</name>
<feature type="transmembrane region" description="Helical" evidence="9">
    <location>
        <begin position="84"/>
        <end position="103"/>
    </location>
</feature>
<evidence type="ECO:0000313" key="11">
    <source>
        <dbReference type="Proteomes" id="UP000278673"/>
    </source>
</evidence>
<sequence>MANSSGLRSYAEILRLPGARRFVLASLVGRFPGATLNLAVVLLVTHVTGSYATAGAVSAAGALAYAVLVPRVGRAVDRRGQRRVLPLVATAFALSGVLLVVAARAGAPTAVLLVSGAAFGATRPPLSALARARWSHLLRDEGSGRLLGAAYSWESVTEELLYVVGPLVVAGVVLWHPALGVLVVAALGLAGSLLMAGQRATEPPVAPRAPGDGGALANPGLRALCAVWACSSAMFAAWELTTMAFVETHGAAWMIGPVLAAFAVGSVVGGLWYGTHAFAAPMDRRLRVALLLVVAGMASLGAMPSVAVLGVFSLFSGLLIAPMTIAAYSLVREGVAESALTESMTWLSTATALGRAGGGLAAGPVLDAHGPRWGYGLTLGLGLGALAVALPAAGAFRAMATARSRAAAQAAGAAGEKPGEEPGSTGVARS</sequence>
<evidence type="ECO:0000256" key="8">
    <source>
        <dbReference type="SAM" id="MobiDB-lite"/>
    </source>
</evidence>
<reference evidence="10 11" key="1">
    <citation type="submission" date="2018-10" db="EMBL/GenBank/DDBJ databases">
        <title>Isolation, diversity and antifungal activity of actinobacteria from wheat.</title>
        <authorList>
            <person name="Han C."/>
        </authorList>
    </citation>
    <scope>NUCLEOTIDE SEQUENCE [LARGE SCALE GENOMIC DNA]</scope>
    <source>
        <strain evidence="10 11">NEAU-YY642</strain>
    </source>
</reference>
<proteinExistence type="inferred from homology"/>
<evidence type="ECO:0000256" key="6">
    <source>
        <dbReference type="ARBA" id="ARBA00022989"/>
    </source>
</evidence>
<feature type="transmembrane region" description="Helical" evidence="9">
    <location>
        <begin position="161"/>
        <end position="194"/>
    </location>
</feature>
<dbReference type="PANTHER" id="PTHR23542:SF1">
    <property type="entry name" value="MAJOR FACILITATOR SUPERFAMILY (MFS) PROFILE DOMAIN-CONTAINING PROTEIN"/>
    <property type="match status" value="1"/>
</dbReference>
<keyword evidence="7 9" id="KW-0472">Membrane</keyword>
<keyword evidence="11" id="KW-1185">Reference proteome</keyword>
<dbReference type="PANTHER" id="PTHR23542">
    <property type="match status" value="1"/>
</dbReference>
<evidence type="ECO:0000313" key="10">
    <source>
        <dbReference type="EMBL" id="RMI36718.1"/>
    </source>
</evidence>
<comment type="caution">
    <text evidence="10">The sequence shown here is derived from an EMBL/GenBank/DDBJ whole genome shotgun (WGS) entry which is preliminary data.</text>
</comment>
<feature type="transmembrane region" description="Helical" evidence="9">
    <location>
        <begin position="373"/>
        <end position="396"/>
    </location>
</feature>
<dbReference type="EMBL" id="RFFJ01000134">
    <property type="protein sequence ID" value="RMI36718.1"/>
    <property type="molecule type" value="Genomic_DNA"/>
</dbReference>
<keyword evidence="5 9" id="KW-0812">Transmembrane</keyword>